<dbReference type="GO" id="GO:0005960">
    <property type="term" value="C:glycine cleavage complex"/>
    <property type="evidence" value="ECO:0007669"/>
    <property type="project" value="InterPro"/>
</dbReference>
<keyword evidence="2" id="KW-0450">Lipoyl</keyword>
<dbReference type="PROSITE" id="PS50968">
    <property type="entry name" value="BIOTINYL_LIPOYL"/>
    <property type="match status" value="1"/>
</dbReference>
<dbReference type="InterPro" id="IPR003016">
    <property type="entry name" value="2-oxoA_DH_lipoyl-BS"/>
</dbReference>
<dbReference type="SUPFAM" id="SSF51230">
    <property type="entry name" value="Single hybrid motif"/>
    <property type="match status" value="1"/>
</dbReference>
<dbReference type="PANTHER" id="PTHR11715">
    <property type="entry name" value="GLYCINE CLEAVAGE SYSTEM H PROTEIN"/>
    <property type="match status" value="1"/>
</dbReference>
<reference evidence="5" key="1">
    <citation type="submission" date="2011-12" db="EMBL/GenBank/DDBJ databases">
        <title>The complete genome of chromosome of Sulfobacillus acidophilus DSM 10332.</title>
        <authorList>
            <person name="Lucas S."/>
            <person name="Han J."/>
            <person name="Lapidus A."/>
            <person name="Bruce D."/>
            <person name="Goodwin L."/>
            <person name="Pitluck S."/>
            <person name="Peters L."/>
            <person name="Kyrpides N."/>
            <person name="Mavromatis K."/>
            <person name="Ivanova N."/>
            <person name="Mikhailova N."/>
            <person name="Chertkov O."/>
            <person name="Saunders E."/>
            <person name="Detter J.C."/>
            <person name="Tapia R."/>
            <person name="Han C."/>
            <person name="Land M."/>
            <person name="Hauser L."/>
            <person name="Markowitz V."/>
            <person name="Cheng J.-F."/>
            <person name="Hugenholtz P."/>
            <person name="Woyke T."/>
            <person name="Wu D."/>
            <person name="Pukall R."/>
            <person name="Gehrich-Schroeter G."/>
            <person name="Schneider S."/>
            <person name="Klenk H.-P."/>
            <person name="Eisen J.A."/>
        </authorList>
    </citation>
    <scope>NUCLEOTIDE SEQUENCE [LARGE SCALE GENOMIC DNA]</scope>
    <source>
        <strain evidence="5">ATCC 700253 / DSM 10332 / NAL</strain>
    </source>
</reference>
<dbReference type="InterPro" id="IPR033753">
    <property type="entry name" value="GCV_H/Fam206"/>
</dbReference>
<evidence type="ECO:0000313" key="4">
    <source>
        <dbReference type="EMBL" id="AEW04887.1"/>
    </source>
</evidence>
<dbReference type="GO" id="GO:0005829">
    <property type="term" value="C:cytosol"/>
    <property type="evidence" value="ECO:0007669"/>
    <property type="project" value="TreeGrafter"/>
</dbReference>
<proteinExistence type="inferred from homology"/>
<dbReference type="Pfam" id="PF01597">
    <property type="entry name" value="GCV_H"/>
    <property type="match status" value="1"/>
</dbReference>
<dbReference type="KEGG" id="sap:Sulac_1390"/>
<evidence type="ECO:0000256" key="1">
    <source>
        <dbReference type="ARBA" id="ARBA00009249"/>
    </source>
</evidence>
<gene>
    <name evidence="4" type="ordered locus">Sulac_1390</name>
</gene>
<dbReference type="Proteomes" id="UP000005439">
    <property type="component" value="Chromosome"/>
</dbReference>
<reference evidence="4 5" key="2">
    <citation type="journal article" date="2012" name="Stand. Genomic Sci.">
        <title>Complete genome sequence of the moderately thermophilic mineral-sulfide-oxidizing firmicute Sulfobacillus acidophilus type strain (NAL(T)).</title>
        <authorList>
            <person name="Anderson I."/>
            <person name="Chertkov O."/>
            <person name="Chen A."/>
            <person name="Saunders E."/>
            <person name="Lapidus A."/>
            <person name="Nolan M."/>
            <person name="Lucas S."/>
            <person name="Hammon N."/>
            <person name="Deshpande S."/>
            <person name="Cheng J.F."/>
            <person name="Han C."/>
            <person name="Tapia R."/>
            <person name="Goodwin L.A."/>
            <person name="Pitluck S."/>
            <person name="Liolios K."/>
            <person name="Pagani I."/>
            <person name="Ivanova N."/>
            <person name="Mikhailova N."/>
            <person name="Pati A."/>
            <person name="Palaniappan K."/>
            <person name="Land M."/>
            <person name="Pan C."/>
            <person name="Rohde M."/>
            <person name="Pukall R."/>
            <person name="Goker M."/>
            <person name="Detter J.C."/>
            <person name="Woyke T."/>
            <person name="Bristow J."/>
            <person name="Eisen J.A."/>
            <person name="Markowitz V."/>
            <person name="Hugenholtz P."/>
            <person name="Kyrpides N.C."/>
            <person name="Klenk H.P."/>
            <person name="Mavromatis K."/>
        </authorList>
    </citation>
    <scope>NUCLEOTIDE SEQUENCE [LARGE SCALE GENOMIC DNA]</scope>
    <source>
        <strain evidence="5">ATCC 700253 / DSM 10332 / NAL</strain>
    </source>
</reference>
<dbReference type="InterPro" id="IPR011053">
    <property type="entry name" value="Single_hybrid_motif"/>
</dbReference>
<name>G8TWI9_SULAD</name>
<protein>
    <submittedName>
        <fullName evidence="4">Glycine cleavage system H protein</fullName>
    </submittedName>
</protein>
<sequence length="155" mass="17027">MAYVLGCELPEGLWFQVAQDVWVKPLEDGSVRVGMTDPAQTRAGRLLTMQVRVGKTVAVGKNLATVESGKWVGPIPAPLPGKIVEANPVVLNNPNIINRDPYGEGWVLRLQPTVTFDQWESMGLVTGPVAVEQYREKLKAENLTCLRCADVIEED</sequence>
<dbReference type="GO" id="GO:0019464">
    <property type="term" value="P:glycine decarboxylation via glycine cleavage system"/>
    <property type="evidence" value="ECO:0007669"/>
    <property type="project" value="InterPro"/>
</dbReference>
<accession>G8TWI9</accession>
<feature type="domain" description="Lipoyl-binding" evidence="3">
    <location>
        <begin position="30"/>
        <end position="111"/>
    </location>
</feature>
<keyword evidence="5" id="KW-1185">Reference proteome</keyword>
<dbReference type="STRING" id="679936.Sulac_1390"/>
<evidence type="ECO:0000313" key="5">
    <source>
        <dbReference type="Proteomes" id="UP000005439"/>
    </source>
</evidence>
<dbReference type="InterPro" id="IPR000089">
    <property type="entry name" value="Biotin_lipoyl"/>
</dbReference>
<dbReference type="PROSITE" id="PS00189">
    <property type="entry name" value="LIPOYL"/>
    <property type="match status" value="1"/>
</dbReference>
<dbReference type="InterPro" id="IPR002930">
    <property type="entry name" value="GCV_H"/>
</dbReference>
<organism evidence="4 5">
    <name type="scientific">Sulfobacillus acidophilus (strain ATCC 700253 / DSM 10332 / NAL)</name>
    <dbReference type="NCBI Taxonomy" id="679936"/>
    <lineage>
        <taxon>Bacteria</taxon>
        <taxon>Bacillati</taxon>
        <taxon>Bacillota</taxon>
        <taxon>Clostridia</taxon>
        <taxon>Eubacteriales</taxon>
        <taxon>Clostridiales Family XVII. Incertae Sedis</taxon>
        <taxon>Sulfobacillus</taxon>
    </lineage>
</organism>
<evidence type="ECO:0000256" key="2">
    <source>
        <dbReference type="ARBA" id="ARBA00022823"/>
    </source>
</evidence>
<dbReference type="PATRIC" id="fig|679936.5.peg.1456"/>
<dbReference type="GO" id="GO:0009249">
    <property type="term" value="P:protein lipoylation"/>
    <property type="evidence" value="ECO:0007669"/>
    <property type="project" value="TreeGrafter"/>
</dbReference>
<comment type="similarity">
    <text evidence="1">Belongs to the GcvH family.</text>
</comment>
<dbReference type="AlphaFoldDB" id="G8TWI9"/>
<dbReference type="EMBL" id="CP003179">
    <property type="protein sequence ID" value="AEW04887.1"/>
    <property type="molecule type" value="Genomic_DNA"/>
</dbReference>
<dbReference type="CDD" id="cd06848">
    <property type="entry name" value="GCS_H"/>
    <property type="match status" value="1"/>
</dbReference>
<dbReference type="PANTHER" id="PTHR11715:SF3">
    <property type="entry name" value="GLYCINE CLEAVAGE SYSTEM H PROTEIN-RELATED"/>
    <property type="match status" value="1"/>
</dbReference>
<dbReference type="Gene3D" id="2.40.50.100">
    <property type="match status" value="1"/>
</dbReference>
<evidence type="ECO:0000259" key="3">
    <source>
        <dbReference type="PROSITE" id="PS50968"/>
    </source>
</evidence>
<dbReference type="HOGENOM" id="CLU_097408_2_2_9"/>